<organism evidence="2 3">
    <name type="scientific">Paraburkholderia edwinii</name>
    <dbReference type="NCBI Taxonomy" id="2861782"/>
    <lineage>
        <taxon>Bacteria</taxon>
        <taxon>Pseudomonadati</taxon>
        <taxon>Pseudomonadota</taxon>
        <taxon>Betaproteobacteria</taxon>
        <taxon>Burkholderiales</taxon>
        <taxon>Burkholderiaceae</taxon>
        <taxon>Paraburkholderia</taxon>
    </lineage>
</organism>
<name>A0ABX8V2C1_9BURK</name>
<dbReference type="EMBL" id="CP080096">
    <property type="protein sequence ID" value="QYD73210.1"/>
    <property type="molecule type" value="Genomic_DNA"/>
</dbReference>
<protein>
    <submittedName>
        <fullName evidence="2">Glutamine amidotransferase</fullName>
    </submittedName>
</protein>
<keyword evidence="3" id="KW-1185">Reference proteome</keyword>
<dbReference type="InterPro" id="IPR017027">
    <property type="entry name" value="STM3548-like"/>
</dbReference>
<dbReference type="InterPro" id="IPR010768">
    <property type="entry name" value="GATase1-like"/>
</dbReference>
<evidence type="ECO:0000313" key="2">
    <source>
        <dbReference type="EMBL" id="QYD73210.1"/>
    </source>
</evidence>
<sequence>MKKKILLAGESWTSTATHAKGFDQFASITHHSGAEQFLALFEHGDYAVTHMPSHDAQTHFPQTPEALRAWDAVILSDIGANTLLLHPDTWIKSQRTPNRLKLLRDYVAAGGGLMMIGGYLSFQGINGSARFRHTPVEEVLPVRCLPYDDRVEVPEGFTPETVTDHPVLQGIDAPWPHLLGYNEVELKSDATLIARVPGTGHPLLAAGEFGSGRTLAWTSDMSVHWLPPEFSSWNGYARLWRNCFDWLTHQSQGRARFGG</sequence>
<evidence type="ECO:0000259" key="1">
    <source>
        <dbReference type="Pfam" id="PF07090"/>
    </source>
</evidence>
<dbReference type="Pfam" id="PF07090">
    <property type="entry name" value="GATase1_like"/>
    <property type="match status" value="1"/>
</dbReference>
<accession>A0ABX8V2C1</accession>
<dbReference type="RefSeq" id="WP_219802874.1">
    <property type="nucleotide sequence ID" value="NZ_CP080096.1"/>
</dbReference>
<dbReference type="PANTHER" id="PTHR37947:SF1">
    <property type="entry name" value="BLL2462 PROTEIN"/>
    <property type="match status" value="1"/>
</dbReference>
<gene>
    <name evidence="2" type="ORF">KZJ38_26555</name>
</gene>
<dbReference type="SUPFAM" id="SSF52317">
    <property type="entry name" value="Class I glutamine amidotransferase-like"/>
    <property type="match status" value="1"/>
</dbReference>
<reference evidence="2 3" key="1">
    <citation type="submission" date="2021-07" db="EMBL/GenBank/DDBJ databases">
        <title>Paraburkholderia edwinii protects Aspergillus sp. from phenazines by acting as a toxin sponge.</title>
        <authorList>
            <person name="Dahlstrom K.M."/>
            <person name="Newman D.K."/>
        </authorList>
    </citation>
    <scope>NUCLEOTIDE SEQUENCE [LARGE SCALE GENOMIC DNA]</scope>
    <source>
        <strain evidence="2 3">Pe01</strain>
    </source>
</reference>
<feature type="domain" description="Putative glutamine amidotransferase" evidence="1">
    <location>
        <begin position="4"/>
        <end position="248"/>
    </location>
</feature>
<proteinExistence type="predicted"/>
<keyword evidence="2" id="KW-0315">Glutamine amidotransferase</keyword>
<dbReference type="Proteomes" id="UP000826462">
    <property type="component" value="Chromosome 2"/>
</dbReference>
<dbReference type="CDD" id="cd03143">
    <property type="entry name" value="A4_beta-galactosidase_middle_domain"/>
    <property type="match status" value="1"/>
</dbReference>
<dbReference type="PANTHER" id="PTHR37947">
    <property type="entry name" value="BLL2462 PROTEIN"/>
    <property type="match status" value="1"/>
</dbReference>
<evidence type="ECO:0000313" key="3">
    <source>
        <dbReference type="Proteomes" id="UP000826462"/>
    </source>
</evidence>
<dbReference type="PIRSF" id="PIRSF034405">
    <property type="entry name" value="UCP034405"/>
    <property type="match status" value="1"/>
</dbReference>
<dbReference type="Gene3D" id="3.40.50.880">
    <property type="match status" value="1"/>
</dbReference>
<dbReference type="InterPro" id="IPR029062">
    <property type="entry name" value="Class_I_gatase-like"/>
</dbReference>